<organism evidence="7 8">
    <name type="scientific">Vanilla planifolia</name>
    <name type="common">Vanilla</name>
    <dbReference type="NCBI Taxonomy" id="51239"/>
    <lineage>
        <taxon>Eukaryota</taxon>
        <taxon>Viridiplantae</taxon>
        <taxon>Streptophyta</taxon>
        <taxon>Embryophyta</taxon>
        <taxon>Tracheophyta</taxon>
        <taxon>Spermatophyta</taxon>
        <taxon>Magnoliopsida</taxon>
        <taxon>Liliopsida</taxon>
        <taxon>Asparagales</taxon>
        <taxon>Orchidaceae</taxon>
        <taxon>Vanilloideae</taxon>
        <taxon>Vanilleae</taxon>
        <taxon>Vanilla</taxon>
    </lineage>
</organism>
<dbReference type="Pfam" id="PF23598">
    <property type="entry name" value="LRR_14"/>
    <property type="match status" value="1"/>
</dbReference>
<evidence type="ECO:0000256" key="1">
    <source>
        <dbReference type="ARBA" id="ARBA00022614"/>
    </source>
</evidence>
<dbReference type="SUPFAM" id="SSF52058">
    <property type="entry name" value="L domain-like"/>
    <property type="match status" value="1"/>
</dbReference>
<feature type="region of interest" description="Disordered" evidence="5">
    <location>
        <begin position="113"/>
        <end position="137"/>
    </location>
</feature>
<comment type="similarity">
    <text evidence="3">Belongs to the SHOC2 family.</text>
</comment>
<dbReference type="Pfam" id="PF13855">
    <property type="entry name" value="LRR_8"/>
    <property type="match status" value="1"/>
</dbReference>
<keyword evidence="8" id="KW-1185">Reference proteome</keyword>
<evidence type="ECO:0000256" key="4">
    <source>
        <dbReference type="ARBA" id="ARBA00037519"/>
    </source>
</evidence>
<feature type="compositionally biased region" description="Polar residues" evidence="5">
    <location>
        <begin position="113"/>
        <end position="131"/>
    </location>
</feature>
<dbReference type="SMART" id="SM00364">
    <property type="entry name" value="LRR_BAC"/>
    <property type="match status" value="9"/>
</dbReference>
<dbReference type="InterPro" id="IPR001611">
    <property type="entry name" value="Leu-rich_rpt"/>
</dbReference>
<evidence type="ECO:0000256" key="2">
    <source>
        <dbReference type="ARBA" id="ARBA00022737"/>
    </source>
</evidence>
<proteinExistence type="inferred from homology"/>
<comment type="function">
    <text evidence="4">Leucine-rich repeat protein that likely mediates protein interactions, possibly in the context of signal transduction.</text>
</comment>
<feature type="domain" description="Disease resistance R13L4/SHOC-2-like LRR" evidence="6">
    <location>
        <begin position="251"/>
        <end position="333"/>
    </location>
</feature>
<accession>A0A835Q991</accession>
<evidence type="ECO:0000313" key="8">
    <source>
        <dbReference type="Proteomes" id="UP000636800"/>
    </source>
</evidence>
<protein>
    <recommendedName>
        <fullName evidence="6">Disease resistance R13L4/SHOC-2-like LRR domain-containing protein</fullName>
    </recommendedName>
</protein>
<dbReference type="InterPro" id="IPR055414">
    <property type="entry name" value="LRR_R13L4/SHOC2-like"/>
</dbReference>
<dbReference type="AlphaFoldDB" id="A0A835Q991"/>
<dbReference type="Gene3D" id="3.80.10.10">
    <property type="entry name" value="Ribonuclease Inhibitor"/>
    <property type="match status" value="1"/>
</dbReference>
<comment type="caution">
    <text evidence="7">The sequence shown here is derived from an EMBL/GenBank/DDBJ whole genome shotgun (WGS) entry which is preliminary data.</text>
</comment>
<reference evidence="7 8" key="1">
    <citation type="journal article" date="2020" name="Nat. Food">
        <title>A phased Vanilla planifolia genome enables genetic improvement of flavour and production.</title>
        <authorList>
            <person name="Hasing T."/>
            <person name="Tang H."/>
            <person name="Brym M."/>
            <person name="Khazi F."/>
            <person name="Huang T."/>
            <person name="Chambers A.H."/>
        </authorList>
    </citation>
    <scope>NUCLEOTIDE SEQUENCE [LARGE SCALE GENOMIC DNA]</scope>
    <source>
        <tissue evidence="7">Leaf</tissue>
    </source>
</reference>
<dbReference type="PANTHER" id="PTHR48051">
    <property type="match status" value="1"/>
</dbReference>
<dbReference type="SMART" id="SM00369">
    <property type="entry name" value="LRR_TYP"/>
    <property type="match status" value="8"/>
</dbReference>
<name>A0A835Q991_VANPL</name>
<dbReference type="EMBL" id="JADCNL010000010">
    <property type="protein sequence ID" value="KAG0463602.1"/>
    <property type="molecule type" value="Genomic_DNA"/>
</dbReference>
<dbReference type="OrthoDB" id="10253254at2759"/>
<dbReference type="PROSITE" id="PS51450">
    <property type="entry name" value="LRR"/>
    <property type="match status" value="5"/>
</dbReference>
<evidence type="ECO:0000256" key="5">
    <source>
        <dbReference type="SAM" id="MobiDB-lite"/>
    </source>
</evidence>
<dbReference type="FunFam" id="3.80.10.10:FF:000405">
    <property type="entry name" value="Plant intracellular Ras-group-related LRR protein 4"/>
    <property type="match status" value="1"/>
</dbReference>
<gene>
    <name evidence="7" type="ORF">HPP92_019671</name>
</gene>
<keyword evidence="2" id="KW-0677">Repeat</keyword>
<sequence>MGPSLESVDEVVEEIMRIHRSLPARPSMDELEAATTLLRHVDGEEQTELDAISKRKKGFQIPDELFFILQEMQKNLVYFQCKEQKREALQLLDLENIHVLFDEMIQNASTCFQSPSNKGSLPTTSVPSYSMHTEKGSTCHSKANLSSFVAVNGSGKEAARKTELVTRDDTYVKRAKPTMALDGPSLTLTVPQGLFMNSTPVSKPTAFSEADGGKLSLIKLARLIEVTAKEGTPDLILTNKLGDQVERIPDSVGKLLNLVTLDLSENRMVALPNTIGVLKSLKKLSLHTNRIAELPDSIGQLSSLLCLNLSGNSLTSLPSTIGELQHLEELYLSSNQLFQLPDAIGNLVSLKKLDVETNNIEELPYNIGNCVSIEELRADYNRLKALPEAVGKLEALQILTVRYNNMKGLPTTMASLSKLKELDASFNELESIPESLCLAVSITKLNIGNNFANLQSLPRSIGNLEMLEELDISNNQIRVLPDSFRMLSQLKVLHAEENPFDVPPRHLAEKGAQVVVQYMVDLVATTDVKSQTIKTKNTWSDCCFFSTPCKQKSVCSNSNMMDWNIS</sequence>
<dbReference type="PANTHER" id="PTHR48051:SF54">
    <property type="entry name" value="LEUCINE-RICH REPEAT-CONTAINING PROTEIN"/>
    <property type="match status" value="1"/>
</dbReference>
<dbReference type="InterPro" id="IPR003591">
    <property type="entry name" value="Leu-rich_rpt_typical-subtyp"/>
</dbReference>
<dbReference type="GO" id="GO:0005737">
    <property type="term" value="C:cytoplasm"/>
    <property type="evidence" value="ECO:0007669"/>
    <property type="project" value="TreeGrafter"/>
</dbReference>
<keyword evidence="1" id="KW-0433">Leucine-rich repeat</keyword>
<dbReference type="InterPro" id="IPR032675">
    <property type="entry name" value="LRR_dom_sf"/>
</dbReference>
<dbReference type="Proteomes" id="UP000636800">
    <property type="component" value="Chromosome 10"/>
</dbReference>
<dbReference type="InterPro" id="IPR050216">
    <property type="entry name" value="LRR_domain-containing"/>
</dbReference>
<evidence type="ECO:0000313" key="7">
    <source>
        <dbReference type="EMBL" id="KAG0463602.1"/>
    </source>
</evidence>
<evidence type="ECO:0000259" key="6">
    <source>
        <dbReference type="Pfam" id="PF23598"/>
    </source>
</evidence>
<evidence type="ECO:0000256" key="3">
    <source>
        <dbReference type="ARBA" id="ARBA00023786"/>
    </source>
</evidence>